<comment type="caution">
    <text evidence="2">The sequence shown here is derived from an EMBL/GenBank/DDBJ whole genome shotgun (WGS) entry which is preliminary data.</text>
</comment>
<dbReference type="Proteomes" id="UP000011514">
    <property type="component" value="Unassembled WGS sequence"/>
</dbReference>
<evidence type="ECO:0000256" key="1">
    <source>
        <dbReference type="SAM" id="MobiDB-lite"/>
    </source>
</evidence>
<name>M0DN95_9EURY</name>
<dbReference type="PROSITE" id="PS51318">
    <property type="entry name" value="TAT"/>
    <property type="match status" value="1"/>
</dbReference>
<protein>
    <submittedName>
        <fullName evidence="2">Uncharacterized protein</fullName>
    </submittedName>
</protein>
<proteinExistence type="predicted"/>
<evidence type="ECO:0000313" key="2">
    <source>
        <dbReference type="EMBL" id="ELZ36966.1"/>
    </source>
</evidence>
<accession>M0DN95</accession>
<dbReference type="RefSeq" id="WP_004049938.1">
    <property type="nucleotide sequence ID" value="NZ_AOJE01000066.1"/>
</dbReference>
<feature type="compositionally biased region" description="Low complexity" evidence="1">
    <location>
        <begin position="40"/>
        <end position="55"/>
    </location>
</feature>
<dbReference type="OrthoDB" id="201973at2157"/>
<dbReference type="EMBL" id="AOJE01000066">
    <property type="protein sequence ID" value="ELZ36966.1"/>
    <property type="molecule type" value="Genomic_DNA"/>
</dbReference>
<keyword evidence="3" id="KW-1185">Reference proteome</keyword>
<dbReference type="AlphaFoldDB" id="M0DN95"/>
<evidence type="ECO:0000313" key="3">
    <source>
        <dbReference type="Proteomes" id="UP000011514"/>
    </source>
</evidence>
<dbReference type="PATRIC" id="fig|1227484.4.peg.2697"/>
<feature type="region of interest" description="Disordered" evidence="1">
    <location>
        <begin position="32"/>
        <end position="56"/>
    </location>
</feature>
<gene>
    <name evidence="2" type="ORF">C471_13671</name>
</gene>
<dbReference type="eggNOG" id="arCOG07538">
    <property type="taxonomic scope" value="Archaea"/>
</dbReference>
<dbReference type="InterPro" id="IPR006311">
    <property type="entry name" value="TAT_signal"/>
</dbReference>
<reference evidence="2 3" key="1">
    <citation type="journal article" date="2014" name="PLoS Genet.">
        <title>Phylogenetically driven sequencing of extremely halophilic archaea reveals strategies for static and dynamic osmo-response.</title>
        <authorList>
            <person name="Becker E.A."/>
            <person name="Seitzer P.M."/>
            <person name="Tritt A."/>
            <person name="Larsen D."/>
            <person name="Krusor M."/>
            <person name="Yao A.I."/>
            <person name="Wu D."/>
            <person name="Madern D."/>
            <person name="Eisen J.A."/>
            <person name="Darling A.E."/>
            <person name="Facciotti M.T."/>
        </authorList>
    </citation>
    <scope>NUCLEOTIDE SEQUENCE [LARGE SCALE GENOMIC DNA]</scope>
    <source>
        <strain evidence="2 3">DSM 1137</strain>
    </source>
</reference>
<organism evidence="2 3">
    <name type="scientific">Halorubrum saccharovorum DSM 1137</name>
    <dbReference type="NCBI Taxonomy" id="1227484"/>
    <lineage>
        <taxon>Archaea</taxon>
        <taxon>Methanobacteriati</taxon>
        <taxon>Methanobacteriota</taxon>
        <taxon>Stenosarchaea group</taxon>
        <taxon>Halobacteria</taxon>
        <taxon>Halobacteriales</taxon>
        <taxon>Haloferacaceae</taxon>
        <taxon>Halorubrum</taxon>
    </lineage>
</organism>
<sequence>MSDEDIPRRDYLKLAAFSGGIAGLAGCGSLEQEASEATDGETATATATETSDPSPAQIPEVRMETADYVGARQFDNANYERIHAHRKQRAIETLLSDPDVNEIVSDWIGGFEVYEVLSNHLETVSLQGPTNLSIEESGFPDGEEAEFEITAENRQTVYGLIDRHRDEIVALEITDPEDVSWTKTQSPDEIEIGQMIHETDAVQDAFGDVTEMSWYPSWKSAGGGFTGLGQADLQHGNGATAVMYVQDGDELRIISAFIDGSGDEPEIVNVVVLDDAVEYPLHEIAAAIEPAEASVLDAVPNVPMAQRPYYTANGGYHRIEPPEESFEQDSWSIEWTPAEYQGATISGSYEDSPVFEAMNTPITITGYYLPPREGRNTREWYFPDDEPVFNGDLMFWDVHGTDFGGPGLIGKLDFPATGDTPSGFQLKSHYHTGAVGLESVDFHSGVRFGPYNYDIAYEFYDDGVFSPVFRRTGPGFVNQFVNKVQANDDTYGEDGNYEEPVVQHYTSTQAIDITPGTEDGVEVELFDGDEWTTPEEEFYVEGERGMIARFGNPDGSETVDVPLDGDMELVVVQRDESEIGPGDATAQRLEDEETPSELYHPAQYVDGDSIQGERVIVWLLMIGATNQMPHPAGTTNFTTTAQLSLSGY</sequence>